<dbReference type="SUPFAM" id="SSF57535">
    <property type="entry name" value="Complement control module/SCR domain"/>
    <property type="match status" value="3"/>
</dbReference>
<keyword evidence="8" id="KW-0964">Secreted</keyword>
<proteinExistence type="inferred from homology"/>
<evidence type="ECO:0000256" key="14">
    <source>
        <dbReference type="ARBA" id="ARBA00022825"/>
    </source>
</evidence>
<keyword evidence="24" id="KW-1133">Transmembrane helix</keyword>
<protein>
    <recommendedName>
        <fullName evidence="7">Complement C2</fullName>
    </recommendedName>
    <alternativeName>
        <fullName evidence="19">C3/C5 convertase</fullName>
    </alternativeName>
</protein>
<dbReference type="InterPro" id="IPR043504">
    <property type="entry name" value="Peptidase_S1_PA_chymotrypsin"/>
</dbReference>
<feature type="disulfide bond" evidence="23">
    <location>
        <begin position="340"/>
        <end position="367"/>
    </location>
</feature>
<dbReference type="InterPro" id="IPR009003">
    <property type="entry name" value="Peptidase_S1_PA"/>
</dbReference>
<keyword evidence="24" id="KW-0472">Membrane</keyword>
<dbReference type="PROSITE" id="PS50234">
    <property type="entry name" value="VWFA"/>
    <property type="match status" value="1"/>
</dbReference>
<keyword evidence="13" id="KW-0378">Hydrolase</keyword>
<dbReference type="Proteomes" id="UP000694559">
    <property type="component" value="Unplaced"/>
</dbReference>
<comment type="function">
    <text evidence="21">Catalytic component of the complement C3 and C5 convertase complexes. Following complement activation, recruited to the surface of pathogens by complement C4b opsonin to form the C3 convertase, or C3b and C4b opsonins to form the C5 convertase. As part of the C3 convertase, cleaves and activate C3 into C3a anaphylatoxin and C3b opsonin, the next components of the complement pathways. As part of the C5 convertase, cleaves and activate C5 into C5a anaphylatoxin and C5b component of the membrane attack complex.</text>
</comment>
<dbReference type="PROSITE" id="PS00134">
    <property type="entry name" value="TRYPSIN_HIS"/>
    <property type="match status" value="1"/>
</dbReference>
<evidence type="ECO:0000256" key="2">
    <source>
        <dbReference type="ARBA" id="ARBA00001936"/>
    </source>
</evidence>
<evidence type="ECO:0000256" key="23">
    <source>
        <dbReference type="PROSITE-ProRule" id="PRU00302"/>
    </source>
</evidence>
<dbReference type="GO" id="GO:0160257">
    <property type="term" value="P:complement activation, GZMK pathway"/>
    <property type="evidence" value="ECO:0007669"/>
    <property type="project" value="Ensembl"/>
</dbReference>
<dbReference type="Gene3D" id="2.40.10.10">
    <property type="entry name" value="Trypsin-like serine proteases"/>
    <property type="match status" value="1"/>
</dbReference>
<evidence type="ECO:0000256" key="3">
    <source>
        <dbReference type="ARBA" id="ARBA00001946"/>
    </source>
</evidence>
<dbReference type="SMART" id="SM00032">
    <property type="entry name" value="CCP"/>
    <property type="match status" value="3"/>
</dbReference>
<dbReference type="Ensembl" id="ENSNNAT00000002977.1">
    <property type="protein sequence ID" value="ENSNNAP00000002828.1"/>
    <property type="gene ID" value="ENSNNAG00000001866.1"/>
</dbReference>
<comment type="similarity">
    <text evidence="6">Belongs to the peptidase S1 family. Snake venom subfamily.</text>
</comment>
<evidence type="ECO:0000256" key="9">
    <source>
        <dbReference type="ARBA" id="ARBA00022588"/>
    </source>
</evidence>
<dbReference type="Gene3D" id="2.10.70.10">
    <property type="entry name" value="Complement Module, domain 1"/>
    <property type="match status" value="3"/>
</dbReference>
<dbReference type="PROSITE" id="PS51257">
    <property type="entry name" value="PROKAR_LIPOPROTEIN"/>
    <property type="match status" value="1"/>
</dbReference>
<evidence type="ECO:0000256" key="15">
    <source>
        <dbReference type="ARBA" id="ARBA00022859"/>
    </source>
</evidence>
<evidence type="ECO:0000256" key="21">
    <source>
        <dbReference type="ARBA" id="ARBA00093306"/>
    </source>
</evidence>
<dbReference type="InterPro" id="IPR018114">
    <property type="entry name" value="TRYPSIN_HIS"/>
</dbReference>
<evidence type="ECO:0000256" key="5">
    <source>
        <dbReference type="ARBA" id="ARBA00004613"/>
    </source>
</evidence>
<keyword evidence="15" id="KW-0391">Immunity</keyword>
<keyword evidence="17 23" id="KW-1015">Disulfide bond</keyword>
<comment type="cofactor">
    <cofactor evidence="3">
        <name>Mg(2+)</name>
        <dbReference type="ChEBI" id="CHEBI:18420"/>
    </cofactor>
</comment>
<dbReference type="GO" id="GO:0106139">
    <property type="term" value="C:symbiont cell surface"/>
    <property type="evidence" value="ECO:0007669"/>
    <property type="project" value="Ensembl"/>
</dbReference>
<evidence type="ECO:0000256" key="19">
    <source>
        <dbReference type="ARBA" id="ARBA00029636"/>
    </source>
</evidence>
<comment type="cofactor">
    <cofactor evidence="2">
        <name>Mn(2+)</name>
        <dbReference type="ChEBI" id="CHEBI:29035"/>
    </cofactor>
</comment>
<feature type="domain" description="Peptidase S1" evidence="26">
    <location>
        <begin position="557"/>
        <end position="800"/>
    </location>
</feature>
<dbReference type="InterPro" id="IPR001314">
    <property type="entry name" value="Peptidase_S1A"/>
</dbReference>
<sequence>MRAASGLCLTSGGWGGCGLGGRGQFDITHVGVGAPVLAKCQGRTSLRPSLSLLIFLSFLPPPFFLFFFFLPSSISFLLPSPSFLIFPSCYLLFFFFPLSLSFPVPSCMLKCKRGNTSPFVLFLICFASPLPVKMEPEGGASQAPFSLAPQAGPLLLPGWFHGPDLSTPWAGSSLQALSLTPLLVHDGTPSCPGASIQGGDISLSDGYHPGSILTFVCPAGTYPYPIPSRVCQPDGRWTPMHHPSGKPTNVARCRDIRCPGQMSFENGFFIPRRTFHPIGDILSFQCSDGYQLLGSSQRYCQPNGQWNGTSPSGTASPWLCPRAIATGKGNRLGDRISFQCQTNLDLIGSSQRVCMLDGEWSDTQPSCRGMHFKDTLFFQRVRLHDPQDSFLYVYFLLDASHSVTEPNFSIFKDAVSQIIIRVSFSHFADHGNATGTNIHAALNAVYQMMINEERIMKDEWNKVRHAIILLTDGKSNLGGSPKIAVSHIEELVNVRNNRKDYLDIYVFGIGNLDVELSAMNEIASKKPGERHVFVMKNPQELKNAFEDLLDPRVLEDICGLANYSDSARWDQKNPWHVDSTCRGALISNTWVLTAAHCFNHLKNNWIVVLGGEIRLGIKRRIDHELYNIRAKTAQGIQEFYDYDISLIELEKPVTFGGRIRPICLPCTEGASRALKKKPGTTCRDHELELLSFEKVPAEFISLEHKRMNVQIKTKTSVSKGMIYANVSNIDDVVTDRFLCSGEDKSLEVGVISWGTYDPCAKKNKNNNGEIIRDRPSKEYKPRDFYISLFQVQDWLRKHLNNSLKFIPMQ</sequence>
<feature type="domain" description="Sushi" evidence="27">
    <location>
        <begin position="256"/>
        <end position="315"/>
    </location>
</feature>
<gene>
    <name evidence="28" type="primary">C2</name>
</gene>
<organism evidence="28 29">
    <name type="scientific">Naja naja</name>
    <name type="common">Indian cobra</name>
    <dbReference type="NCBI Taxonomy" id="35670"/>
    <lineage>
        <taxon>Eukaryota</taxon>
        <taxon>Metazoa</taxon>
        <taxon>Chordata</taxon>
        <taxon>Craniata</taxon>
        <taxon>Vertebrata</taxon>
        <taxon>Euteleostomi</taxon>
        <taxon>Lepidosauria</taxon>
        <taxon>Squamata</taxon>
        <taxon>Bifurcata</taxon>
        <taxon>Unidentata</taxon>
        <taxon>Episquamata</taxon>
        <taxon>Toxicofera</taxon>
        <taxon>Serpentes</taxon>
        <taxon>Colubroidea</taxon>
        <taxon>Elapidae</taxon>
        <taxon>Elapinae</taxon>
        <taxon>Naja</taxon>
    </lineage>
</organism>
<evidence type="ECO:0000256" key="17">
    <source>
        <dbReference type="ARBA" id="ARBA00023157"/>
    </source>
</evidence>
<evidence type="ECO:0000256" key="11">
    <source>
        <dbReference type="ARBA" id="ARBA00022670"/>
    </source>
</evidence>
<dbReference type="Pfam" id="PF00084">
    <property type="entry name" value="Sushi"/>
    <property type="match status" value="3"/>
</dbReference>
<dbReference type="OrthoDB" id="6127264at2759"/>
<feature type="domain" description="Sushi" evidence="27">
    <location>
        <begin position="189"/>
        <end position="255"/>
    </location>
</feature>
<dbReference type="InterPro" id="IPR002035">
    <property type="entry name" value="VWF_A"/>
</dbReference>
<evidence type="ECO:0000256" key="6">
    <source>
        <dbReference type="ARBA" id="ARBA00009228"/>
    </source>
</evidence>
<dbReference type="GeneTree" id="ENSGT00940000162934"/>
<dbReference type="InterPro" id="IPR036465">
    <property type="entry name" value="vWFA_dom_sf"/>
</dbReference>
<dbReference type="Pfam" id="PF00089">
    <property type="entry name" value="Trypsin"/>
    <property type="match status" value="1"/>
</dbReference>
<dbReference type="GO" id="GO:0070062">
    <property type="term" value="C:extracellular exosome"/>
    <property type="evidence" value="ECO:0007669"/>
    <property type="project" value="TreeGrafter"/>
</dbReference>
<evidence type="ECO:0000256" key="12">
    <source>
        <dbReference type="ARBA" id="ARBA00022737"/>
    </source>
</evidence>
<comment type="catalytic activity">
    <reaction evidence="1">
        <text>Selective cleavage of Arg-|-Ser bond in complement component C3 alpha-chain to form C3a and C3b, and Arg-|-Xaa bond in complement component C5 alpha-chain to form C5a and C5b.</text>
        <dbReference type="EC" id="3.4.21.43"/>
    </reaction>
</comment>
<dbReference type="PROSITE" id="PS50923">
    <property type="entry name" value="SUSHI"/>
    <property type="match status" value="3"/>
</dbReference>
<keyword evidence="18" id="KW-0325">Glycoprotein</keyword>
<dbReference type="GO" id="GO:0009986">
    <property type="term" value="C:cell surface"/>
    <property type="evidence" value="ECO:0007669"/>
    <property type="project" value="UniProtKB-SubCell"/>
</dbReference>
<evidence type="ECO:0000313" key="29">
    <source>
        <dbReference type="Proteomes" id="UP000694559"/>
    </source>
</evidence>
<evidence type="ECO:0000256" key="7">
    <source>
        <dbReference type="ARBA" id="ARBA00017023"/>
    </source>
</evidence>
<reference evidence="28" key="2">
    <citation type="submission" date="2025-09" db="UniProtKB">
        <authorList>
            <consortium name="Ensembl"/>
        </authorList>
    </citation>
    <scope>IDENTIFICATION</scope>
</reference>
<dbReference type="PRINTS" id="PR00722">
    <property type="entry name" value="CHYMOTRYPSIN"/>
</dbReference>
<evidence type="ECO:0000256" key="8">
    <source>
        <dbReference type="ARBA" id="ARBA00022525"/>
    </source>
</evidence>
<feature type="transmembrane region" description="Helical" evidence="24">
    <location>
        <begin position="50"/>
        <end position="70"/>
    </location>
</feature>
<dbReference type="AlphaFoldDB" id="A0A8C6V9J0"/>
<dbReference type="GO" id="GO:0006958">
    <property type="term" value="P:complement activation, classical pathway"/>
    <property type="evidence" value="ECO:0007669"/>
    <property type="project" value="UniProtKB-KW"/>
</dbReference>
<dbReference type="Pfam" id="PF00092">
    <property type="entry name" value="VWA"/>
    <property type="match status" value="1"/>
</dbReference>
<evidence type="ECO:0000259" key="27">
    <source>
        <dbReference type="PROSITE" id="PS50923"/>
    </source>
</evidence>
<keyword evidence="11" id="KW-0645">Protease</keyword>
<comment type="subunit">
    <text evidence="22">Serine protease component of the C3 convertase, also named C4bC2b, composed of the serine protease complement C2b and complement C4b. Serine protease component of the C5 convertase, also named C4bC2bC3b, composed of the serine protease complement C2b, complement C3b, as well as complement C4b.</text>
</comment>
<evidence type="ECO:0000256" key="24">
    <source>
        <dbReference type="SAM" id="Phobius"/>
    </source>
</evidence>
<dbReference type="Gene3D" id="3.40.50.410">
    <property type="entry name" value="von Willebrand factor, type A domain"/>
    <property type="match status" value="1"/>
</dbReference>
<evidence type="ECO:0000256" key="4">
    <source>
        <dbReference type="ARBA" id="ARBA00004241"/>
    </source>
</evidence>
<dbReference type="InterPro" id="IPR001254">
    <property type="entry name" value="Trypsin_dom"/>
</dbReference>
<dbReference type="SMART" id="SM00020">
    <property type="entry name" value="Tryp_SPc"/>
    <property type="match status" value="1"/>
</dbReference>
<dbReference type="PANTHER" id="PTHR46393:SF2">
    <property type="entry name" value="COMPLEMENT C2"/>
    <property type="match status" value="1"/>
</dbReference>
<evidence type="ECO:0000256" key="16">
    <source>
        <dbReference type="ARBA" id="ARBA00022875"/>
    </source>
</evidence>
<dbReference type="InterPro" id="IPR035976">
    <property type="entry name" value="Sushi/SCR/CCP_sf"/>
</dbReference>
<evidence type="ECO:0000256" key="1">
    <source>
        <dbReference type="ARBA" id="ARBA00000095"/>
    </source>
</evidence>
<evidence type="ECO:0000256" key="13">
    <source>
        <dbReference type="ARBA" id="ARBA00022801"/>
    </source>
</evidence>
<name>A0A8C6V9J0_NAJNA</name>
<feature type="transmembrane region" description="Helical" evidence="24">
    <location>
        <begin position="82"/>
        <end position="102"/>
    </location>
</feature>
<keyword evidence="10 23" id="KW-0768">Sushi</keyword>
<comment type="subcellular location">
    <subcellularLocation>
        <location evidence="4">Cell surface</location>
    </subcellularLocation>
    <subcellularLocation>
        <location evidence="5">Secreted</location>
    </subcellularLocation>
</comment>
<evidence type="ECO:0000259" key="26">
    <source>
        <dbReference type="PROSITE" id="PS50240"/>
    </source>
</evidence>
<keyword evidence="9" id="KW-0399">Innate immunity</keyword>
<dbReference type="PROSITE" id="PS50240">
    <property type="entry name" value="TRYPSIN_DOM"/>
    <property type="match status" value="1"/>
</dbReference>
<dbReference type="GO" id="GO:0009617">
    <property type="term" value="P:response to bacterium"/>
    <property type="evidence" value="ECO:0007669"/>
    <property type="project" value="TreeGrafter"/>
</dbReference>
<feature type="domain" description="VWFA" evidence="25">
    <location>
        <begin position="412"/>
        <end position="548"/>
    </location>
</feature>
<dbReference type="PANTHER" id="PTHR46393">
    <property type="entry name" value="SUSHI DOMAIN-CONTAINING PROTEIN"/>
    <property type="match status" value="1"/>
</dbReference>
<dbReference type="GO" id="GO:0004252">
    <property type="term" value="F:serine-type endopeptidase activity"/>
    <property type="evidence" value="ECO:0007669"/>
    <property type="project" value="UniProtKB-EC"/>
</dbReference>
<dbReference type="Gene3D" id="2.40.10.120">
    <property type="match status" value="1"/>
</dbReference>
<dbReference type="InterPro" id="IPR000436">
    <property type="entry name" value="Sushi_SCR_CCP_dom"/>
</dbReference>
<evidence type="ECO:0000313" key="28">
    <source>
        <dbReference type="Ensembl" id="ENSNNAP00000002828.1"/>
    </source>
</evidence>
<keyword evidence="16" id="KW-0180">Complement pathway</keyword>
<dbReference type="CDD" id="cd00033">
    <property type="entry name" value="CCP"/>
    <property type="match status" value="3"/>
</dbReference>
<evidence type="ECO:0000256" key="22">
    <source>
        <dbReference type="ARBA" id="ARBA00093544"/>
    </source>
</evidence>
<dbReference type="GO" id="GO:2000427">
    <property type="term" value="P:positive regulation of apoptotic cell clearance"/>
    <property type="evidence" value="ECO:0007669"/>
    <property type="project" value="Ensembl"/>
</dbReference>
<reference evidence="28" key="1">
    <citation type="submission" date="2025-08" db="UniProtKB">
        <authorList>
            <consortium name="Ensembl"/>
        </authorList>
    </citation>
    <scope>IDENTIFICATION</scope>
</reference>
<evidence type="ECO:0000256" key="18">
    <source>
        <dbReference type="ARBA" id="ARBA00023180"/>
    </source>
</evidence>
<evidence type="ECO:0000256" key="20">
    <source>
        <dbReference type="ARBA" id="ARBA00093302"/>
    </source>
</evidence>
<accession>A0A8C6V9J0</accession>
<comment type="function">
    <text evidence="20">Precursor of the catalytic component of the C3 and C5 convertase complexes, which are part of the complement pathway, a cascade of proteins that leads to phagocytosis and breakdown of pathogens and signaling that strengthens the adaptive immune system. Component C2 is part of the classical, lectin and GZMK complement systems.</text>
</comment>
<keyword evidence="24" id="KW-0812">Transmembrane</keyword>
<dbReference type="SUPFAM" id="SSF50494">
    <property type="entry name" value="Trypsin-like serine proteases"/>
    <property type="match status" value="1"/>
</dbReference>
<evidence type="ECO:0000256" key="10">
    <source>
        <dbReference type="ARBA" id="ARBA00022659"/>
    </source>
</evidence>
<dbReference type="SMART" id="SM00327">
    <property type="entry name" value="VWA"/>
    <property type="match status" value="1"/>
</dbReference>
<evidence type="ECO:0000259" key="25">
    <source>
        <dbReference type="PROSITE" id="PS50234"/>
    </source>
</evidence>
<dbReference type="SUPFAM" id="SSF53300">
    <property type="entry name" value="vWA-like"/>
    <property type="match status" value="1"/>
</dbReference>
<feature type="transmembrane region" description="Helical" evidence="24">
    <location>
        <begin position="114"/>
        <end position="132"/>
    </location>
</feature>
<keyword evidence="12" id="KW-0677">Repeat</keyword>
<dbReference type="GO" id="GO:0006508">
    <property type="term" value="P:proteolysis"/>
    <property type="evidence" value="ECO:0007669"/>
    <property type="project" value="UniProtKB-KW"/>
</dbReference>
<keyword evidence="14" id="KW-0720">Serine protease</keyword>
<keyword evidence="29" id="KW-1185">Reference proteome</keyword>
<comment type="caution">
    <text evidence="23">Lacks conserved residue(s) required for the propagation of feature annotation.</text>
</comment>
<feature type="domain" description="Sushi" evidence="27">
    <location>
        <begin position="318"/>
        <end position="369"/>
    </location>
</feature>